<proteinExistence type="predicted"/>
<evidence type="ECO:0000256" key="1">
    <source>
        <dbReference type="SAM" id="MobiDB-lite"/>
    </source>
</evidence>
<gene>
    <name evidence="2" type="ORF">BDV34DRAFT_226022</name>
</gene>
<organism evidence="2 3">
    <name type="scientific">Aspergillus parasiticus</name>
    <dbReference type="NCBI Taxonomy" id="5067"/>
    <lineage>
        <taxon>Eukaryota</taxon>
        <taxon>Fungi</taxon>
        <taxon>Dikarya</taxon>
        <taxon>Ascomycota</taxon>
        <taxon>Pezizomycotina</taxon>
        <taxon>Eurotiomycetes</taxon>
        <taxon>Eurotiomycetidae</taxon>
        <taxon>Eurotiales</taxon>
        <taxon>Aspergillaceae</taxon>
        <taxon>Aspergillus</taxon>
        <taxon>Aspergillus subgen. Circumdati</taxon>
    </lineage>
</organism>
<dbReference type="AlphaFoldDB" id="A0A5N6DI41"/>
<evidence type="ECO:0000313" key="3">
    <source>
        <dbReference type="Proteomes" id="UP000326532"/>
    </source>
</evidence>
<feature type="region of interest" description="Disordered" evidence="1">
    <location>
        <begin position="88"/>
        <end position="107"/>
    </location>
</feature>
<dbReference type="Proteomes" id="UP000326532">
    <property type="component" value="Unassembled WGS sequence"/>
</dbReference>
<name>A0A5N6DI41_ASPPA</name>
<dbReference type="EMBL" id="ML734976">
    <property type="protein sequence ID" value="KAB8204782.1"/>
    <property type="molecule type" value="Genomic_DNA"/>
</dbReference>
<keyword evidence="3" id="KW-1185">Reference proteome</keyword>
<dbReference type="VEuPathDB" id="FungiDB:BDV34DRAFT_226022"/>
<evidence type="ECO:0000313" key="2">
    <source>
        <dbReference type="EMBL" id="KAB8204782.1"/>
    </source>
</evidence>
<accession>A0A5N6DI41</accession>
<protein>
    <submittedName>
        <fullName evidence="2">Uncharacterized protein</fullName>
    </submittedName>
</protein>
<reference evidence="2 3" key="1">
    <citation type="submission" date="2019-04" db="EMBL/GenBank/DDBJ databases">
        <title>Fungal friends and foes A comparative genomics study of 23 Aspergillus species from section Flavi.</title>
        <authorList>
            <consortium name="DOE Joint Genome Institute"/>
            <person name="Kjaerbolling I."/>
            <person name="Vesth T.C."/>
            <person name="Frisvad J.C."/>
            <person name="Nybo J.L."/>
            <person name="Theobald S."/>
            <person name="Kildgaard S."/>
            <person name="Petersen T.I."/>
            <person name="Kuo A."/>
            <person name="Sato A."/>
            <person name="Lyhne E.K."/>
            <person name="Kogle M.E."/>
            <person name="Wiebenga A."/>
            <person name="Kun R.S."/>
            <person name="Lubbers R.J."/>
            <person name="Makela M.R."/>
            <person name="Barry K."/>
            <person name="Chovatia M."/>
            <person name="Clum A."/>
            <person name="Daum C."/>
            <person name="Haridas S."/>
            <person name="He G."/>
            <person name="LaButti K."/>
            <person name="Lipzen A."/>
            <person name="Mondo S."/>
            <person name="Pangilinan J."/>
            <person name="Riley R."/>
            <person name="Salamov A."/>
            <person name="Simmons B.A."/>
            <person name="Magnuson J.K."/>
            <person name="Henrissat B."/>
            <person name="Mortensen U.H."/>
            <person name="Larsen T.O."/>
            <person name="De vries R.P."/>
            <person name="Grigoriev I.V."/>
            <person name="Machida M."/>
            <person name="Baker S.E."/>
            <person name="Andersen M.R."/>
        </authorList>
    </citation>
    <scope>NUCLEOTIDE SEQUENCE [LARGE SCALE GENOMIC DNA]</scope>
    <source>
        <strain evidence="2 3">CBS 117618</strain>
    </source>
</reference>
<sequence>MTPNSQNTPPNILTDDYGYQRNNDTIIQLSTLDEPIVLDKDFVFEKTTYLIYAEKIKIKNGVPEQLGKNIGLFCHEIEVEQGAVINVSGENGSRGANNAEDNGEKGGDGADAGKVWIFVQNAQEDMLKNLSVKAFGGSGGRGGDAVGNIKEAGAGGKGGNGGQIQVLLGSSAKSAVTELQDILRDSWPQAVLALSDGTTARGTKLGLSDEQKNVLDQYICIKNDLDTLAFRLQSFPQAQEARRSLSKILSLRAGQLQGPSGLGSLHRVLASVAATLEKMDSYTPQVETEIRRATEALEKDFVLSETDHSGFFGEDGLAGIFMHFHNRFVNEANRMTNIMKEQCRHITGGKGGPCGLVGREGKRGENGVDGKTEVVEMVFEKDSKTGLQATQVFTFPDHCQMLLNKANRLLFANGDEDRASASLLYARLVQLLSFQEHAWNQEALSPLATAYKALESEHATMLTASTMRSILEQARTRQNRVGLGQDMWGHDQDWSPRLSIWTYEESLKQSLSVLGGHEKALHQYETALQQNKDQLGVITQGISSLTRSWVEADSKVQELTHDNSPLRTAIFNIVSYTPRLKAMREEIQKDLKTMKLNSTKPEFPLAAVVDAIASLTNFDLNEKATGFSPKSPFKYYGALPKAGVSLFRSLYGSIEKYIEDNVFKPEYVLDQLAIAGDDLASVTTAFATRKNHTLAVDDPNSIKIMGAVGNIKKILKEFKELITAHARAQLDTKLDKYLSLISTRNNAVLGYNANIQLLAEKLAEKACIDVQIKQLGQQKLTIDPSYMTIVNWMRTCRDRLRLSIMQTLNYQARAIRFWGLRQNLEVFDSAPLQDYNALSGKQESLRGEFMAALEQYAANVRSEWPRNENDQGKIRDLTSSELQLLKQPTELTQVEGEDLAQKGIISSLSDGSYRVHRLFVDLDPLKDQDTFGGHADIRLSEIRLWLLGATVDNTGSRSDRPKSLSINLQHMGKETIEDPARNRFFFSHETVALSFEYRVDEVPDFNHARTSAVQSKQNLGSDHHIGSTVDKNTLASIGPFATWKILVICGGGMNPGLNMDGVTEAFLEFRGSSRPVRFQ</sequence>